<evidence type="ECO:0000313" key="2">
    <source>
        <dbReference type="Proteomes" id="UP000253472"/>
    </source>
</evidence>
<keyword evidence="2" id="KW-1185">Reference proteome</keyword>
<evidence type="ECO:0000313" key="1">
    <source>
        <dbReference type="EMBL" id="RCK58185.1"/>
    </source>
</evidence>
<proteinExistence type="predicted"/>
<dbReference type="EMBL" id="QLNQ01000028">
    <property type="protein sequence ID" value="RCK58185.1"/>
    <property type="molecule type" value="Genomic_DNA"/>
</dbReference>
<dbReference type="Proteomes" id="UP000253472">
    <property type="component" value="Unassembled WGS sequence"/>
</dbReference>
<name>A0A367XX27_9ASCO</name>
<organism evidence="1 2">
    <name type="scientific">Candida viswanathii</name>
    <dbReference type="NCBI Taxonomy" id="5486"/>
    <lineage>
        <taxon>Eukaryota</taxon>
        <taxon>Fungi</taxon>
        <taxon>Dikarya</taxon>
        <taxon>Ascomycota</taxon>
        <taxon>Saccharomycotina</taxon>
        <taxon>Pichiomycetes</taxon>
        <taxon>Debaryomycetaceae</taxon>
        <taxon>Candida/Lodderomyces clade</taxon>
        <taxon>Candida</taxon>
    </lineage>
</organism>
<reference evidence="1 2" key="1">
    <citation type="submission" date="2018-06" db="EMBL/GenBank/DDBJ databases">
        <title>Whole genome sequencing of Candida tropicalis (genome annotated by CSBL at Korea University).</title>
        <authorList>
            <person name="Ahn J."/>
        </authorList>
    </citation>
    <scope>NUCLEOTIDE SEQUENCE [LARGE SCALE GENOMIC DNA]</scope>
    <source>
        <strain evidence="1 2">ATCC 20962</strain>
    </source>
</reference>
<sequence length="66" mass="7458">MPSRDITTSNGLLEQYPQIPCHALGFTSQGYWFFTVDASDWNKKNQHFRFVGGTCLRAPDEGAHVL</sequence>
<gene>
    <name evidence="1" type="ORF">Cantr_06589</name>
</gene>
<comment type="caution">
    <text evidence="1">The sequence shown here is derived from an EMBL/GenBank/DDBJ whole genome shotgun (WGS) entry which is preliminary data.</text>
</comment>
<dbReference type="AlphaFoldDB" id="A0A367XX27"/>
<accession>A0A367XX27</accession>
<protein>
    <submittedName>
        <fullName evidence="1">Uncharacterized protein</fullName>
    </submittedName>
</protein>